<dbReference type="Pfam" id="PF02129">
    <property type="entry name" value="Peptidase_S15"/>
    <property type="match status" value="1"/>
</dbReference>
<dbReference type="InterPro" id="IPR053145">
    <property type="entry name" value="AB_hydrolase_Est10"/>
</dbReference>
<feature type="domain" description="Xaa-Pro dipeptidyl-peptidase-like" evidence="2">
    <location>
        <begin position="48"/>
        <end position="307"/>
    </location>
</feature>
<dbReference type="PANTHER" id="PTHR43265:SF1">
    <property type="entry name" value="ESTERASE ESTD"/>
    <property type="match status" value="1"/>
</dbReference>
<dbReference type="PANTHER" id="PTHR43265">
    <property type="entry name" value="ESTERASE ESTD"/>
    <property type="match status" value="1"/>
</dbReference>
<keyword evidence="3" id="KW-0378">Hydrolase</keyword>
<dbReference type="InterPro" id="IPR000383">
    <property type="entry name" value="Xaa-Pro-like_dom"/>
</dbReference>
<reference evidence="3" key="1">
    <citation type="submission" date="2020-10" db="EMBL/GenBank/DDBJ databases">
        <authorList>
            <person name="Gilroy R."/>
        </authorList>
    </citation>
    <scope>NUCLEOTIDE SEQUENCE</scope>
    <source>
        <strain evidence="3">B2-16538</strain>
    </source>
</reference>
<feature type="signal peptide" evidence="1">
    <location>
        <begin position="1"/>
        <end position="22"/>
    </location>
</feature>
<dbReference type="EMBL" id="JADILX010000118">
    <property type="protein sequence ID" value="MBO8486301.1"/>
    <property type="molecule type" value="Genomic_DNA"/>
</dbReference>
<feature type="chain" id="PRO_5038942432" evidence="1">
    <location>
        <begin position="23"/>
        <end position="365"/>
    </location>
</feature>
<dbReference type="GO" id="GO:0052689">
    <property type="term" value="F:carboxylic ester hydrolase activity"/>
    <property type="evidence" value="ECO:0007669"/>
    <property type="project" value="TreeGrafter"/>
</dbReference>
<name>A0A9D9J4F1_9BACT</name>
<dbReference type="Gene3D" id="3.40.50.1820">
    <property type="entry name" value="alpha/beta hydrolase"/>
    <property type="match status" value="1"/>
</dbReference>
<evidence type="ECO:0000313" key="4">
    <source>
        <dbReference type="Proteomes" id="UP000823750"/>
    </source>
</evidence>
<sequence>MRQIFRATLAICFLCCVCIASARQPESGFRSENVLFYGQDSLHYAGTLTLPDNPGRHTAVVIASGTYPQDRDGTMAGHKIFKEIAEYLSRRGIAVLRVDDRGVGGSDGIYEDATTADFAGDVITAVEYLRTRKEIDRRRIGALGHSEGGATCSIAASECKDIRFLISVAGLMTDGLSSVIQQNKDIVASTDGIPDINRKRYDEINGIMFHTAYEYANADSTTLSAALYKAYDEWKAKDDEMIRESGIMNDHFRYPIYMYVQQATSNWYRFFIRYNPADYLSKVKIPVLAVNGTNDVMVNCSQNLENVRKYLSHNRNVTTVALPGLNHLLLPCKKGTPDEYAKISAPVSAEALEIIFSWIEENIGL</sequence>
<organism evidence="3 4">
    <name type="scientific">Candidatus Cryptobacteroides excrementavium</name>
    <dbReference type="NCBI Taxonomy" id="2840759"/>
    <lineage>
        <taxon>Bacteria</taxon>
        <taxon>Pseudomonadati</taxon>
        <taxon>Bacteroidota</taxon>
        <taxon>Bacteroidia</taxon>
        <taxon>Bacteroidales</taxon>
        <taxon>Candidatus Cryptobacteroides</taxon>
    </lineage>
</organism>
<dbReference type="AlphaFoldDB" id="A0A9D9J4F1"/>
<dbReference type="SUPFAM" id="SSF53474">
    <property type="entry name" value="alpha/beta-Hydrolases"/>
    <property type="match status" value="1"/>
</dbReference>
<proteinExistence type="predicted"/>
<dbReference type="Proteomes" id="UP000823750">
    <property type="component" value="Unassembled WGS sequence"/>
</dbReference>
<protein>
    <submittedName>
        <fullName evidence="3">Alpha/beta fold hydrolase</fullName>
    </submittedName>
</protein>
<comment type="caution">
    <text evidence="3">The sequence shown here is derived from an EMBL/GenBank/DDBJ whole genome shotgun (WGS) entry which is preliminary data.</text>
</comment>
<gene>
    <name evidence="3" type="ORF">IAB78_07750</name>
</gene>
<reference evidence="3" key="2">
    <citation type="journal article" date="2021" name="PeerJ">
        <title>Extensive microbial diversity within the chicken gut microbiome revealed by metagenomics and culture.</title>
        <authorList>
            <person name="Gilroy R."/>
            <person name="Ravi A."/>
            <person name="Getino M."/>
            <person name="Pursley I."/>
            <person name="Horton D.L."/>
            <person name="Alikhan N.F."/>
            <person name="Baker D."/>
            <person name="Gharbi K."/>
            <person name="Hall N."/>
            <person name="Watson M."/>
            <person name="Adriaenssens E.M."/>
            <person name="Foster-Nyarko E."/>
            <person name="Jarju S."/>
            <person name="Secka A."/>
            <person name="Antonio M."/>
            <person name="Oren A."/>
            <person name="Chaudhuri R.R."/>
            <person name="La Ragione R."/>
            <person name="Hildebrand F."/>
            <person name="Pallen M.J."/>
        </authorList>
    </citation>
    <scope>NUCLEOTIDE SEQUENCE</scope>
    <source>
        <strain evidence="3">B2-16538</strain>
    </source>
</reference>
<keyword evidence="1" id="KW-0732">Signal</keyword>
<accession>A0A9D9J4F1</accession>
<evidence type="ECO:0000313" key="3">
    <source>
        <dbReference type="EMBL" id="MBO8486301.1"/>
    </source>
</evidence>
<evidence type="ECO:0000259" key="2">
    <source>
        <dbReference type="Pfam" id="PF02129"/>
    </source>
</evidence>
<evidence type="ECO:0000256" key="1">
    <source>
        <dbReference type="SAM" id="SignalP"/>
    </source>
</evidence>
<dbReference type="InterPro" id="IPR029058">
    <property type="entry name" value="AB_hydrolase_fold"/>
</dbReference>